<reference evidence="2" key="1">
    <citation type="submission" date="2020-05" db="UniProtKB">
        <authorList>
            <consortium name="EnsemblMetazoa"/>
        </authorList>
    </citation>
    <scope>IDENTIFICATION</scope>
    <source>
        <strain evidence="2">USDA</strain>
    </source>
</reference>
<dbReference type="VEuPathDB" id="VectorBase:SCAU000374"/>
<gene>
    <name evidence="2" type="primary">106087621</name>
</gene>
<sequence>MKSILVIISIILIARKVTASNAVVSNPQDIEDLKNVAKLKALFADIQPIIWNVIHDLPSDKRYDKYRKDLELFLNLINHKSGKVCFEKYFEDLTVLASILTGYVKEDASDEANKVLNLFVIYGHNDFLNKQWKILHKLDLVKLKKNIKHLDKNDAKFILLTETC</sequence>
<accession>A0A1I8NMM7</accession>
<organism evidence="2 3">
    <name type="scientific">Stomoxys calcitrans</name>
    <name type="common">Stable fly</name>
    <name type="synonym">Conops calcitrans</name>
    <dbReference type="NCBI Taxonomy" id="35570"/>
    <lineage>
        <taxon>Eukaryota</taxon>
        <taxon>Metazoa</taxon>
        <taxon>Ecdysozoa</taxon>
        <taxon>Arthropoda</taxon>
        <taxon>Hexapoda</taxon>
        <taxon>Insecta</taxon>
        <taxon>Pterygota</taxon>
        <taxon>Neoptera</taxon>
        <taxon>Endopterygota</taxon>
        <taxon>Diptera</taxon>
        <taxon>Brachycera</taxon>
        <taxon>Muscomorpha</taxon>
        <taxon>Muscoidea</taxon>
        <taxon>Muscidae</taxon>
        <taxon>Stomoxys</taxon>
    </lineage>
</organism>
<feature type="signal peptide" evidence="1">
    <location>
        <begin position="1"/>
        <end position="19"/>
    </location>
</feature>
<keyword evidence="3" id="KW-1185">Reference proteome</keyword>
<evidence type="ECO:0000313" key="2">
    <source>
        <dbReference type="EnsemblMetazoa" id="SCAU000374-PA"/>
    </source>
</evidence>
<evidence type="ECO:0000256" key="1">
    <source>
        <dbReference type="SAM" id="SignalP"/>
    </source>
</evidence>
<protein>
    <submittedName>
        <fullName evidence="2">Uncharacterized protein</fullName>
    </submittedName>
</protein>
<feature type="chain" id="PRO_5009325172" evidence="1">
    <location>
        <begin position="20"/>
        <end position="164"/>
    </location>
</feature>
<name>A0A1I8NMM7_STOCA</name>
<dbReference type="Proteomes" id="UP000095300">
    <property type="component" value="Unassembled WGS sequence"/>
</dbReference>
<proteinExistence type="predicted"/>
<dbReference type="EnsemblMetazoa" id="SCAU000374-RA">
    <property type="protein sequence ID" value="SCAU000374-PA"/>
    <property type="gene ID" value="SCAU000374"/>
</dbReference>
<dbReference type="KEGG" id="scac:106087621"/>
<dbReference type="AlphaFoldDB" id="A0A1I8NMM7"/>
<evidence type="ECO:0000313" key="3">
    <source>
        <dbReference type="Proteomes" id="UP000095300"/>
    </source>
</evidence>
<keyword evidence="1" id="KW-0732">Signal</keyword>